<dbReference type="AlphaFoldDB" id="A0AAV7R3B3"/>
<reference evidence="1" key="1">
    <citation type="journal article" date="2022" name="bioRxiv">
        <title>Sequencing and chromosome-scale assembly of the giantPleurodeles waltlgenome.</title>
        <authorList>
            <person name="Brown T."/>
            <person name="Elewa A."/>
            <person name="Iarovenko S."/>
            <person name="Subramanian E."/>
            <person name="Araus A.J."/>
            <person name="Petzold A."/>
            <person name="Susuki M."/>
            <person name="Suzuki K.-i.T."/>
            <person name="Hayashi T."/>
            <person name="Toyoda A."/>
            <person name="Oliveira C."/>
            <person name="Osipova E."/>
            <person name="Leigh N.D."/>
            <person name="Simon A."/>
            <person name="Yun M.H."/>
        </authorList>
    </citation>
    <scope>NUCLEOTIDE SEQUENCE</scope>
    <source>
        <strain evidence="1">20211129_DDA</strain>
        <tissue evidence="1">Liver</tissue>
    </source>
</reference>
<name>A0AAV7R3B3_PLEWA</name>
<proteinExistence type="predicted"/>
<evidence type="ECO:0000313" key="1">
    <source>
        <dbReference type="EMBL" id="KAJ1146347.1"/>
    </source>
</evidence>
<comment type="caution">
    <text evidence="1">The sequence shown here is derived from an EMBL/GenBank/DDBJ whole genome shotgun (WGS) entry which is preliminary data.</text>
</comment>
<accession>A0AAV7R3B3</accession>
<keyword evidence="2" id="KW-1185">Reference proteome</keyword>
<dbReference type="Proteomes" id="UP001066276">
    <property type="component" value="Chromosome 6"/>
</dbReference>
<evidence type="ECO:0000313" key="2">
    <source>
        <dbReference type="Proteomes" id="UP001066276"/>
    </source>
</evidence>
<gene>
    <name evidence="1" type="ORF">NDU88_012624</name>
</gene>
<organism evidence="1 2">
    <name type="scientific">Pleurodeles waltl</name>
    <name type="common">Iberian ribbed newt</name>
    <dbReference type="NCBI Taxonomy" id="8319"/>
    <lineage>
        <taxon>Eukaryota</taxon>
        <taxon>Metazoa</taxon>
        <taxon>Chordata</taxon>
        <taxon>Craniata</taxon>
        <taxon>Vertebrata</taxon>
        <taxon>Euteleostomi</taxon>
        <taxon>Amphibia</taxon>
        <taxon>Batrachia</taxon>
        <taxon>Caudata</taxon>
        <taxon>Salamandroidea</taxon>
        <taxon>Salamandridae</taxon>
        <taxon>Pleurodelinae</taxon>
        <taxon>Pleurodeles</taxon>
    </lineage>
</organism>
<sequence length="158" mass="17568">MEAPGWFYDMTTLAWCTRPHRHGGAGQILRQGNSSLVHAASSAWRRWAGTTAWQLWPGARGLIGMKAPSWFYCMATLTWCTRPHQHGDVGLVLHHGNSSLVHAASSAWRRRAGLRHGNSSLVHAASSAWRHWAGLRHGNSSLVHAAWRHQADSTVRQL</sequence>
<dbReference type="EMBL" id="JANPWB010000010">
    <property type="protein sequence ID" value="KAJ1146347.1"/>
    <property type="molecule type" value="Genomic_DNA"/>
</dbReference>
<protein>
    <submittedName>
        <fullName evidence="1">Uncharacterized protein</fullName>
    </submittedName>
</protein>